<dbReference type="Proteomes" id="UP001168821">
    <property type="component" value="Unassembled WGS sequence"/>
</dbReference>
<name>A0AA38I7R8_9CUCU</name>
<proteinExistence type="predicted"/>
<evidence type="ECO:0000313" key="1">
    <source>
        <dbReference type="EMBL" id="KAJ3652663.1"/>
    </source>
</evidence>
<keyword evidence="2" id="KW-1185">Reference proteome</keyword>
<dbReference type="PANTHER" id="PTHR34825:SF1">
    <property type="entry name" value="AAA-ATPASE-LIKE DOMAIN-CONTAINING PROTEIN"/>
    <property type="match status" value="1"/>
</dbReference>
<evidence type="ECO:0000313" key="2">
    <source>
        <dbReference type="Proteomes" id="UP001168821"/>
    </source>
</evidence>
<protein>
    <submittedName>
        <fullName evidence="1">Uncharacterized protein</fullName>
    </submittedName>
</protein>
<organism evidence="1 2">
    <name type="scientific">Zophobas morio</name>
    <dbReference type="NCBI Taxonomy" id="2755281"/>
    <lineage>
        <taxon>Eukaryota</taxon>
        <taxon>Metazoa</taxon>
        <taxon>Ecdysozoa</taxon>
        <taxon>Arthropoda</taxon>
        <taxon>Hexapoda</taxon>
        <taxon>Insecta</taxon>
        <taxon>Pterygota</taxon>
        <taxon>Neoptera</taxon>
        <taxon>Endopterygota</taxon>
        <taxon>Coleoptera</taxon>
        <taxon>Polyphaga</taxon>
        <taxon>Cucujiformia</taxon>
        <taxon>Tenebrionidae</taxon>
        <taxon>Zophobas</taxon>
    </lineage>
</organism>
<sequence>MYMLKQFLLGKTDLFKNLKICTEEGRFFLKNCKLHPVIHIDLGDVRGANSAEVKVSLALAINATFQELGYLMKKTDDGTRIWASEKLNISAIEVESFEKFYDTEKCIRLSGN</sequence>
<dbReference type="EMBL" id="JALNTZ010000005">
    <property type="protein sequence ID" value="KAJ3652663.1"/>
    <property type="molecule type" value="Genomic_DNA"/>
</dbReference>
<gene>
    <name evidence="1" type="ORF">Zmor_018609</name>
</gene>
<comment type="caution">
    <text evidence="1">The sequence shown here is derived from an EMBL/GenBank/DDBJ whole genome shotgun (WGS) entry which is preliminary data.</text>
</comment>
<dbReference type="PANTHER" id="PTHR34825">
    <property type="entry name" value="CONSERVED PROTEIN, WITH A WEAK D-GALACTARATE DEHYDRATASE/ALTRONATE HYDROLASE DOMAIN"/>
    <property type="match status" value="1"/>
</dbReference>
<accession>A0AA38I7R8</accession>
<dbReference type="AlphaFoldDB" id="A0AA38I7R8"/>
<reference evidence="1" key="1">
    <citation type="journal article" date="2023" name="G3 (Bethesda)">
        <title>Whole genome assemblies of Zophobas morio and Tenebrio molitor.</title>
        <authorList>
            <person name="Kaur S."/>
            <person name="Stinson S.A."/>
            <person name="diCenzo G.C."/>
        </authorList>
    </citation>
    <scope>NUCLEOTIDE SEQUENCE</scope>
    <source>
        <strain evidence="1">QUZm001</strain>
    </source>
</reference>